<gene>
    <name evidence="2" type="ORF">BLA39750_03389</name>
</gene>
<feature type="compositionally biased region" description="Low complexity" evidence="1">
    <location>
        <begin position="89"/>
        <end position="104"/>
    </location>
</feature>
<dbReference type="AlphaFoldDB" id="A0A6P2XZN3"/>
<dbReference type="EMBL" id="CABVQN010000015">
    <property type="protein sequence ID" value="VWD13446.1"/>
    <property type="molecule type" value="Genomic_DNA"/>
</dbReference>
<dbReference type="Proteomes" id="UP000494110">
    <property type="component" value="Unassembled WGS sequence"/>
</dbReference>
<name>A0A6P2XZN3_BURL3</name>
<evidence type="ECO:0000256" key="1">
    <source>
        <dbReference type="SAM" id="MobiDB-lite"/>
    </source>
</evidence>
<accession>A0A6P2XZN3</accession>
<organism evidence="2 3">
    <name type="scientific">Burkholderia lata (strain ATCC 17760 / DSM 23089 / LMG 22485 / NCIMB 9086 / R18194 / 383)</name>
    <dbReference type="NCBI Taxonomy" id="482957"/>
    <lineage>
        <taxon>Bacteria</taxon>
        <taxon>Pseudomonadati</taxon>
        <taxon>Pseudomonadota</taxon>
        <taxon>Betaproteobacteria</taxon>
        <taxon>Burkholderiales</taxon>
        <taxon>Burkholderiaceae</taxon>
        <taxon>Burkholderia</taxon>
        <taxon>Burkholderia cepacia complex</taxon>
    </lineage>
</organism>
<feature type="region of interest" description="Disordered" evidence="1">
    <location>
        <begin position="139"/>
        <end position="166"/>
    </location>
</feature>
<sequence>MTTGVHLLRPADPPADRPHASAGGTGNAFGQLLRSMEQDMWRNAASPLPIGGPARSAPGKAAIVETPADASGIAEHQLAATTAPQSAKTAETAATGPRPAAPATQSGTSTVQGQRVYAARIANACPAPGPVPPLERAGLPGTRATGPTERAADAARSRPVPAAYASPPPAAAPFRVTLLPGDGAPFVSLRVAQAGPDDLDTLDSHVRAALQQSGFRASKLVINGVDRNAPGETTHGD</sequence>
<protein>
    <submittedName>
        <fullName evidence="2">Uncharacterized protein</fullName>
    </submittedName>
</protein>
<evidence type="ECO:0000313" key="2">
    <source>
        <dbReference type="EMBL" id="VWD13446.1"/>
    </source>
</evidence>
<feature type="region of interest" description="Disordered" evidence="1">
    <location>
        <begin position="78"/>
        <end position="110"/>
    </location>
</feature>
<evidence type="ECO:0000313" key="3">
    <source>
        <dbReference type="Proteomes" id="UP000494110"/>
    </source>
</evidence>
<feature type="region of interest" description="Disordered" evidence="1">
    <location>
        <begin position="1"/>
        <end position="29"/>
    </location>
</feature>
<reference evidence="2 3" key="1">
    <citation type="submission" date="2019-09" db="EMBL/GenBank/DDBJ databases">
        <authorList>
            <person name="Depoorter E."/>
        </authorList>
    </citation>
    <scope>NUCLEOTIDE SEQUENCE [LARGE SCALE GENOMIC DNA]</scope>
    <source>
        <strain evidence="2">R-39750</strain>
    </source>
</reference>
<proteinExistence type="predicted"/>
<feature type="compositionally biased region" description="Polar residues" evidence="1">
    <location>
        <begin position="79"/>
        <end position="88"/>
    </location>
</feature>